<dbReference type="OrthoDB" id="5803771at2759"/>
<keyword evidence="2" id="KW-1185">Reference proteome</keyword>
<organism evidence="1 2">
    <name type="scientific">Ceutorhynchus assimilis</name>
    <name type="common">cabbage seed weevil</name>
    <dbReference type="NCBI Taxonomy" id="467358"/>
    <lineage>
        <taxon>Eukaryota</taxon>
        <taxon>Metazoa</taxon>
        <taxon>Ecdysozoa</taxon>
        <taxon>Arthropoda</taxon>
        <taxon>Hexapoda</taxon>
        <taxon>Insecta</taxon>
        <taxon>Pterygota</taxon>
        <taxon>Neoptera</taxon>
        <taxon>Endopterygota</taxon>
        <taxon>Coleoptera</taxon>
        <taxon>Polyphaga</taxon>
        <taxon>Cucujiformia</taxon>
        <taxon>Curculionidae</taxon>
        <taxon>Ceutorhynchinae</taxon>
        <taxon>Ceutorhynchus</taxon>
    </lineage>
</organism>
<dbReference type="EMBL" id="OU892281">
    <property type="protein sequence ID" value="CAG9769566.1"/>
    <property type="molecule type" value="Genomic_DNA"/>
</dbReference>
<reference evidence="1" key="1">
    <citation type="submission" date="2022-01" db="EMBL/GenBank/DDBJ databases">
        <authorList>
            <person name="King R."/>
        </authorList>
    </citation>
    <scope>NUCLEOTIDE SEQUENCE</scope>
</reference>
<name>A0A9N9MSB4_9CUCU</name>
<proteinExistence type="predicted"/>
<dbReference type="Proteomes" id="UP001152799">
    <property type="component" value="Chromosome 5"/>
</dbReference>
<sequence>MYILNSSFSRKSGEHNHQLEEALLIRQKISNSLKRQAEELCSDRPMKLIRRELKAESFSIDVISMKDIQYIRNNLYRARLQQRQKLLKSPEELQSALVQMDINTINKRRRKYMDEDDSTSDYLELIEMPIDDRRASRHLQCQSDENMSDSDSVIDIIKHEIDIPEYVPDSGSLQEAETIMIKHDDDDDDDSSQSTQNIEEIKIKEEPISEQNNFDDRHPVDVFCKRVALSLKSLRMDLCNEGKIRIMQLISELEQRNSLSSEGPIVFTAGSLNNHAEPISTVTNLVPKKELH</sequence>
<protein>
    <submittedName>
        <fullName evidence="1">Uncharacterized protein</fullName>
    </submittedName>
</protein>
<gene>
    <name evidence="1" type="ORF">CEUTPL_LOCUS10072</name>
</gene>
<evidence type="ECO:0000313" key="1">
    <source>
        <dbReference type="EMBL" id="CAG9769566.1"/>
    </source>
</evidence>
<evidence type="ECO:0000313" key="2">
    <source>
        <dbReference type="Proteomes" id="UP001152799"/>
    </source>
</evidence>
<accession>A0A9N9MSB4</accession>
<dbReference type="AlphaFoldDB" id="A0A9N9MSB4"/>